<keyword evidence="2" id="KW-0328">Glycosyltransferase</keyword>
<dbReference type="Gene3D" id="2.70.98.40">
    <property type="entry name" value="Glycoside hydrolase, family 65, N-terminal domain"/>
    <property type="match status" value="1"/>
</dbReference>
<dbReference type="InterPro" id="IPR008928">
    <property type="entry name" value="6-hairpin_glycosidase_sf"/>
</dbReference>
<feature type="binding site" evidence="5">
    <location>
        <begin position="346"/>
        <end position="347"/>
    </location>
    <ligand>
        <name>substrate</name>
    </ligand>
</feature>
<dbReference type="GO" id="GO:0030246">
    <property type="term" value="F:carbohydrate binding"/>
    <property type="evidence" value="ECO:0007669"/>
    <property type="project" value="InterPro"/>
</dbReference>
<dbReference type="GO" id="GO:0005975">
    <property type="term" value="P:carbohydrate metabolic process"/>
    <property type="evidence" value="ECO:0007669"/>
    <property type="project" value="InterPro"/>
</dbReference>
<dbReference type="Pfam" id="PF03636">
    <property type="entry name" value="Glyco_hydro_65N"/>
    <property type="match status" value="1"/>
</dbReference>
<feature type="binding site" evidence="5">
    <location>
        <begin position="594"/>
        <end position="595"/>
    </location>
    <ligand>
        <name>substrate</name>
    </ligand>
</feature>
<dbReference type="AlphaFoldDB" id="A0A1H1H007"/>
<dbReference type="GO" id="GO:0004553">
    <property type="term" value="F:hydrolase activity, hydrolyzing O-glycosyl compounds"/>
    <property type="evidence" value="ECO:0007669"/>
    <property type="project" value="TreeGrafter"/>
</dbReference>
<feature type="region of interest" description="Disordered" evidence="6">
    <location>
        <begin position="704"/>
        <end position="734"/>
    </location>
</feature>
<sequence>MNPWHLVYDGYDPAQERLREALTTLGNGFFATRGAWPEARAGEVHYPGTYVAGCYDRRVSCVAGVAVENEDLVNLPNWLPVNFRAEDGDWFDPEHGDILDMRRDLDMRRGVLSRRMRVRDRQGRITEVADRRLVSMDDPHLAAMAMTITAENWGGRLEIRSELDGTVVNRGVARYRGLESRHLVPVAACAEDGRAELLCRTAGSRVEIALAARTCVPGAEYVPSESTGRVGGVYTIEVEAGTRVELEKVVALYTSKDRAIAESSHAARTAVARAGGFDDLLAAHARAWDRLWRRSHVVVNDSETQRIVNLYLFHIHQTVSPHTADLDVGLPARGLHGEAYRGHVFWDELFVFPYLAPRFPEITCALLRYRWRRLPEARWAARSAGYAGAMFPWQSGSDGREETPLLHYNPRSGRWVPDHSRLQRHVGLAVARNVWEHYRATGDLSFLAGFGGTLLVEIARFFASLAVEENGRFEIRGVMGPDEYHDAYPDRDEPGLDNNAYTNVMTAWLMRRVLEMISLVGPSGLSKKEIDRFARMSERMKVPFHDGVISQFEGYEKLEELDWDGYRERYGDIRRLDRILEAEGDSCNRYKASKQADVLMLFHLLSDEELAVLLGGLGYRWSAEAASRTVEYYLARTSHGSTLSAVVHASVLSRFRPGASAPFVVEALNSDIGDIQGGTTAEGIHLGAMAGAVLLCEPLGRRPLPEGLRPTDGPTAGGDEEGTFASSSRRDLRP</sequence>
<reference evidence="9 10" key="1">
    <citation type="submission" date="2016-10" db="EMBL/GenBank/DDBJ databases">
        <authorList>
            <person name="de Groot N.N."/>
        </authorList>
    </citation>
    <scope>NUCLEOTIDE SEQUENCE [LARGE SCALE GENOMIC DNA]</scope>
    <source>
        <strain evidence="9 10">DSM 43794</strain>
    </source>
</reference>
<dbReference type="InterPro" id="IPR005195">
    <property type="entry name" value="Glyco_hydro_65_M"/>
</dbReference>
<dbReference type="InterPro" id="IPR011013">
    <property type="entry name" value="Gal_mutarotase_sf_dom"/>
</dbReference>
<evidence type="ECO:0000256" key="1">
    <source>
        <dbReference type="ARBA" id="ARBA00006768"/>
    </source>
</evidence>
<evidence type="ECO:0000256" key="3">
    <source>
        <dbReference type="ARBA" id="ARBA00022679"/>
    </source>
</evidence>
<dbReference type="Gene3D" id="1.50.10.10">
    <property type="match status" value="1"/>
</dbReference>
<dbReference type="InterPro" id="IPR005196">
    <property type="entry name" value="Glyco_hydro_65_N"/>
</dbReference>
<evidence type="ECO:0000256" key="2">
    <source>
        <dbReference type="ARBA" id="ARBA00022676"/>
    </source>
</evidence>
<keyword evidence="10" id="KW-1185">Reference proteome</keyword>
<evidence type="ECO:0000256" key="4">
    <source>
        <dbReference type="PIRSR" id="PIRSR036289-50"/>
    </source>
</evidence>
<dbReference type="STRING" id="35622.SAMN04489764_3955"/>
<dbReference type="InterPro" id="IPR037018">
    <property type="entry name" value="GH65_N"/>
</dbReference>
<dbReference type="PIRSF" id="PIRSF036289">
    <property type="entry name" value="Glycosyl_hydrolase_malt_phosph"/>
    <property type="match status" value="1"/>
</dbReference>
<dbReference type="Proteomes" id="UP000217103">
    <property type="component" value="Unassembled WGS sequence"/>
</dbReference>
<name>A0A1H1H007_9ACTN</name>
<evidence type="ECO:0000313" key="9">
    <source>
        <dbReference type="EMBL" id="SDR18825.1"/>
    </source>
</evidence>
<dbReference type="PANTHER" id="PTHR11051">
    <property type="entry name" value="GLYCOSYL HYDROLASE-RELATED"/>
    <property type="match status" value="1"/>
</dbReference>
<dbReference type="FunFam" id="1.50.10.10:FF:000053">
    <property type="entry name" value="Putative glycosyl hydrolase"/>
    <property type="match status" value="1"/>
</dbReference>
<evidence type="ECO:0000259" key="7">
    <source>
        <dbReference type="Pfam" id="PF03632"/>
    </source>
</evidence>
<feature type="domain" description="Glycoside hydrolase family 65 central catalytic" evidence="7">
    <location>
        <begin position="310"/>
        <end position="693"/>
    </location>
</feature>
<accession>A0A1H1H007</accession>
<dbReference type="RefSeq" id="WP_093260876.1">
    <property type="nucleotide sequence ID" value="NZ_FNKK01000002.1"/>
</dbReference>
<gene>
    <name evidence="9" type="ORF">SAMN04489764_3955</name>
</gene>
<evidence type="ECO:0000256" key="5">
    <source>
        <dbReference type="PIRSR" id="PIRSR036289-51"/>
    </source>
</evidence>
<organism evidence="9 10">
    <name type="scientific">Thermostaphylospora chromogena</name>
    <dbReference type="NCBI Taxonomy" id="35622"/>
    <lineage>
        <taxon>Bacteria</taxon>
        <taxon>Bacillati</taxon>
        <taxon>Actinomycetota</taxon>
        <taxon>Actinomycetes</taxon>
        <taxon>Streptosporangiales</taxon>
        <taxon>Thermomonosporaceae</taxon>
        <taxon>Thermostaphylospora</taxon>
    </lineage>
</organism>
<comment type="similarity">
    <text evidence="1">Belongs to the glycosyl hydrolase 65 family.</text>
</comment>
<dbReference type="OrthoDB" id="9816160at2"/>
<evidence type="ECO:0000313" key="10">
    <source>
        <dbReference type="Proteomes" id="UP000217103"/>
    </source>
</evidence>
<protein>
    <submittedName>
        <fullName evidence="9">Trehalose and maltose hydrolase (Possible phosphorylase)</fullName>
    </submittedName>
</protein>
<evidence type="ECO:0000256" key="6">
    <source>
        <dbReference type="SAM" id="MobiDB-lite"/>
    </source>
</evidence>
<dbReference type="InterPro" id="IPR012341">
    <property type="entry name" value="6hp_glycosidase-like_sf"/>
</dbReference>
<dbReference type="SUPFAM" id="SSF48208">
    <property type="entry name" value="Six-hairpin glycosidases"/>
    <property type="match status" value="1"/>
</dbReference>
<dbReference type="SUPFAM" id="SSF74650">
    <property type="entry name" value="Galactose mutarotase-like"/>
    <property type="match status" value="1"/>
</dbReference>
<dbReference type="PANTHER" id="PTHR11051:SF8">
    <property type="entry name" value="PROTEIN-GLUCOSYLGALACTOSYLHYDROXYLYSINE GLUCOSIDASE"/>
    <property type="match status" value="1"/>
</dbReference>
<dbReference type="InterPro" id="IPR017045">
    <property type="entry name" value="Malt_Pase/Glycosyl_Hdrlase"/>
</dbReference>
<feature type="active site" description="Proton donor" evidence="4">
    <location>
        <position position="483"/>
    </location>
</feature>
<keyword evidence="3" id="KW-0808">Transferase</keyword>
<dbReference type="Pfam" id="PF03632">
    <property type="entry name" value="Glyco_hydro_65m"/>
    <property type="match status" value="1"/>
</dbReference>
<feature type="domain" description="Glycoside hydrolase family 65 N-terminal" evidence="8">
    <location>
        <begin position="8"/>
        <end position="256"/>
    </location>
</feature>
<dbReference type="GO" id="GO:0016757">
    <property type="term" value="F:glycosyltransferase activity"/>
    <property type="evidence" value="ECO:0007669"/>
    <property type="project" value="UniProtKB-KW"/>
</dbReference>
<dbReference type="EMBL" id="FNKK01000002">
    <property type="protein sequence ID" value="SDR18825.1"/>
    <property type="molecule type" value="Genomic_DNA"/>
</dbReference>
<keyword evidence="9" id="KW-0378">Hydrolase</keyword>
<proteinExistence type="inferred from homology"/>
<evidence type="ECO:0000259" key="8">
    <source>
        <dbReference type="Pfam" id="PF03636"/>
    </source>
</evidence>